<dbReference type="InterPro" id="IPR026983">
    <property type="entry name" value="DHC"/>
</dbReference>
<feature type="domain" description="Dynein heavy chain AAA lid" evidence="5">
    <location>
        <begin position="755"/>
        <end position="843"/>
    </location>
</feature>
<gene>
    <name evidence="6" type="ORF">ADUPG1_010808</name>
</gene>
<feature type="coiled-coil region" evidence="1">
    <location>
        <begin position="293"/>
        <end position="366"/>
    </location>
</feature>
<dbReference type="Gene3D" id="1.20.920.20">
    <property type="match status" value="1"/>
</dbReference>
<evidence type="ECO:0000259" key="2">
    <source>
        <dbReference type="Pfam" id="PF03028"/>
    </source>
</evidence>
<dbReference type="PANTHER" id="PTHR22878">
    <property type="entry name" value="DYNEIN HEAVY CHAIN 6, AXONEMAL-LIKE-RELATED"/>
    <property type="match status" value="1"/>
</dbReference>
<feature type="domain" description="Dynein heavy chain coiled coil stalk" evidence="3">
    <location>
        <begin position="8"/>
        <end position="109"/>
    </location>
</feature>
<dbReference type="Pfam" id="PF12777">
    <property type="entry name" value="MT"/>
    <property type="match status" value="1"/>
</dbReference>
<feature type="coiled-coil region" evidence="1">
    <location>
        <begin position="4"/>
        <end position="38"/>
    </location>
</feature>
<organism evidence="6 7">
    <name type="scientific">Aduncisulcus paluster</name>
    <dbReference type="NCBI Taxonomy" id="2918883"/>
    <lineage>
        <taxon>Eukaryota</taxon>
        <taxon>Metamonada</taxon>
        <taxon>Carpediemonas-like organisms</taxon>
        <taxon>Aduncisulcus</taxon>
    </lineage>
</organism>
<evidence type="ECO:0000259" key="4">
    <source>
        <dbReference type="Pfam" id="PF12781"/>
    </source>
</evidence>
<name>A0ABQ5JY29_9EUKA</name>
<feature type="domain" description="Dynein heavy chain region D6 P-loop" evidence="2">
    <location>
        <begin position="601"/>
        <end position="717"/>
    </location>
</feature>
<dbReference type="Gene3D" id="6.10.140.1060">
    <property type="match status" value="1"/>
</dbReference>
<dbReference type="Gene3D" id="3.40.50.300">
    <property type="entry name" value="P-loop containing nucleotide triphosphate hydrolases"/>
    <property type="match status" value="2"/>
</dbReference>
<dbReference type="InterPro" id="IPR041658">
    <property type="entry name" value="AAA_lid_11"/>
</dbReference>
<dbReference type="EMBL" id="BQXS01011709">
    <property type="protein sequence ID" value="GKT15873.1"/>
    <property type="molecule type" value="Genomic_DNA"/>
</dbReference>
<evidence type="ECO:0000259" key="5">
    <source>
        <dbReference type="Pfam" id="PF18198"/>
    </source>
</evidence>
<dbReference type="Gene3D" id="1.10.8.720">
    <property type="entry name" value="Region D6 of dynein motor"/>
    <property type="match status" value="1"/>
</dbReference>
<dbReference type="InterPro" id="IPR024743">
    <property type="entry name" value="Dynein_HC_stalk"/>
</dbReference>
<dbReference type="InterPro" id="IPR035706">
    <property type="entry name" value="AAA_9"/>
</dbReference>
<reference evidence="6" key="1">
    <citation type="submission" date="2022-03" db="EMBL/GenBank/DDBJ databases">
        <title>Draft genome sequence of Aduncisulcus paluster, a free-living microaerophilic Fornicata.</title>
        <authorList>
            <person name="Yuyama I."/>
            <person name="Kume K."/>
            <person name="Tamura T."/>
            <person name="Inagaki Y."/>
            <person name="Hashimoto T."/>
        </authorList>
    </citation>
    <scope>NUCLEOTIDE SEQUENCE</scope>
    <source>
        <strain evidence="6">NY0171</strain>
    </source>
</reference>
<dbReference type="Pfam" id="PF03028">
    <property type="entry name" value="Dynein_heavy"/>
    <property type="match status" value="1"/>
</dbReference>
<accession>A0ABQ5JY29</accession>
<feature type="domain" description="Dynein heavy chain ATP-binding dynein motor region" evidence="4">
    <location>
        <begin position="135"/>
        <end position="356"/>
    </location>
</feature>
<dbReference type="Proteomes" id="UP001057375">
    <property type="component" value="Unassembled WGS sequence"/>
</dbReference>
<protein>
    <submittedName>
        <fullName evidence="6">Dynein axonemal heavy chain 7</fullName>
    </submittedName>
</protein>
<dbReference type="Gene3D" id="1.10.8.1220">
    <property type="match status" value="1"/>
</dbReference>
<dbReference type="PANTHER" id="PTHR22878:SF68">
    <property type="entry name" value="DYNEIN HEAVY CHAIN 6, AXONEMAL-LIKE"/>
    <property type="match status" value="1"/>
</dbReference>
<feature type="non-terminal residue" evidence="6">
    <location>
        <position position="844"/>
    </location>
</feature>
<comment type="caution">
    <text evidence="6">The sequence shown here is derived from an EMBL/GenBank/DDBJ whole genome shotgun (WGS) entry which is preliminary data.</text>
</comment>
<evidence type="ECO:0000313" key="7">
    <source>
        <dbReference type="Proteomes" id="UP001057375"/>
    </source>
</evidence>
<dbReference type="Pfam" id="PF12781">
    <property type="entry name" value="AAA_9"/>
    <property type="match status" value="1"/>
</dbReference>
<dbReference type="InterPro" id="IPR042219">
    <property type="entry name" value="AAA_lid_11_sf"/>
</dbReference>
<keyword evidence="1" id="KW-0175">Coiled coil</keyword>
<feature type="non-terminal residue" evidence="6">
    <location>
        <position position="1"/>
    </location>
</feature>
<evidence type="ECO:0000313" key="6">
    <source>
        <dbReference type="EMBL" id="GKT15873.1"/>
    </source>
</evidence>
<dbReference type="Pfam" id="PF18198">
    <property type="entry name" value="AAA_lid_11"/>
    <property type="match status" value="1"/>
</dbReference>
<proteinExistence type="predicted"/>
<keyword evidence="7" id="KW-1185">Reference proteome</keyword>
<evidence type="ECO:0000259" key="3">
    <source>
        <dbReference type="Pfam" id="PF12777"/>
    </source>
</evidence>
<dbReference type="InterPro" id="IPR004273">
    <property type="entry name" value="Dynein_heavy_D6_P-loop"/>
</dbReference>
<evidence type="ECO:0000256" key="1">
    <source>
        <dbReference type="SAM" id="Coils"/>
    </source>
</evidence>
<sequence length="844" mass="96123">RKNLALKEAELDAVSKKLADLNAQHAAAEERHKALLTEASICDARLKRASSLMNGLGGEKDRWTRSSAILGNQLERVYGDVALSCGIISYLGPYSGSYRQEIIEEWKQYVEQECHIPVSNNFNLKDVLADDVTVRDWNLQGLPSDSFSVENGIITTRGQRWPLMIDPQGQAHAWIKEMTKGLQPRSMKESDPDLMRPLETALKYGTPFILEDAGESLDPALEPLLQRAVYEKGGLKYIKLGDSEVEYNESFQLYIITNLSNPNYSPELSTKVTLLNFSITQEGLEDQLLGIVVKKEEAELEEQRENLVIEMAQYRKEMKQIEDKILKLLQESDDQILDDIELIQTLENSNKKSRDISRKVKEAEVTQDRIEKTRQQYRIVAERGATLFFTISSLNSLDHMYSYALTWYVKLFTKSIENTPPPKSGKLVDRLKDLQEGFTWLLYTNICRSLFARDKLLFAFLLALRIMKHRGDISESCIAFLVSGIAIVDKFDHPDSPDLDVFPEKVWEQICVLSKDDEFRDIHASMLGMTHNWIEWLEHPEKEPPGRWNVLSDFQKLVLIRIISPEAFVPLARLFVANNVGERYTEPPPLDLMQAFQDSDKTIPLMFVLSTGADPVAGLLKFADSMGMSNENHFSSVSLGQGQGPLAEKALQDGMARGKWVLLMNVHLGESWLPELEKICLKLPTNTRVHKDFRLWITSMPSKKFPVSILQTAVKITNEPPRGLRANTLRAISSVDDIMFDAISSGEIPQSEAYTRLLFSLCFFHGIILERKRFGPLGWNVKYPFNDSDLRISLEQLRVLCASTTIPFEALRYITGHVNYGGRVTDDWDRRTMLAILDDFYTPR</sequence>
<dbReference type="InterPro" id="IPR027417">
    <property type="entry name" value="P-loop_NTPase"/>
</dbReference>